<keyword evidence="2" id="KW-1133">Transmembrane helix</keyword>
<proteinExistence type="predicted"/>
<dbReference type="Proteomes" id="UP000030403">
    <property type="component" value="Unassembled WGS sequence"/>
</dbReference>
<gene>
    <name evidence="4" type="ORF">N783_16425</name>
</gene>
<dbReference type="SMART" id="SM00257">
    <property type="entry name" value="LysM"/>
    <property type="match status" value="1"/>
</dbReference>
<protein>
    <recommendedName>
        <fullName evidence="3">LysM domain-containing protein</fullName>
    </recommendedName>
</protein>
<comment type="caution">
    <text evidence="4">The sequence shown here is derived from an EMBL/GenBank/DDBJ whole genome shotgun (WGS) entry which is preliminary data.</text>
</comment>
<reference evidence="4 5" key="1">
    <citation type="submission" date="2013-08" db="EMBL/GenBank/DDBJ databases">
        <authorList>
            <person name="Huang J."/>
            <person name="Wang G."/>
        </authorList>
    </citation>
    <scope>NUCLEOTIDE SEQUENCE [LARGE SCALE GENOMIC DNA]</scope>
    <source>
        <strain evidence="4 5">BH030004</strain>
    </source>
</reference>
<evidence type="ECO:0000256" key="1">
    <source>
        <dbReference type="SAM" id="MobiDB-lite"/>
    </source>
</evidence>
<keyword evidence="5" id="KW-1185">Reference proteome</keyword>
<name>A0A0A5G0S6_9BACI</name>
<dbReference type="EMBL" id="AVPF01000051">
    <property type="protein sequence ID" value="KGX84670.1"/>
    <property type="molecule type" value="Genomic_DNA"/>
</dbReference>
<evidence type="ECO:0000313" key="5">
    <source>
        <dbReference type="Proteomes" id="UP000030403"/>
    </source>
</evidence>
<keyword evidence="2" id="KW-0472">Membrane</keyword>
<sequence length="220" mass="24965">MSNSSEQFEDQAQVLRQRMHHTNEESMEEKAGDHKYADANEEELNVLNLPPRSETHKDKKTGYKWKVRYPLIRLLIVLFIILVLLIPIYNLWGKQDESGGSLGSVQSAKASDASYMMELTRQKKSPETGLGLKNEEEKGTSVKTSDTSERNSEKGNKDDVASTKDGATITYQEYVVKEGDTLFSISMKFYNSKDGEKRIIRANHLEAEEIYVGQTLLIPK</sequence>
<dbReference type="RefSeq" id="WP_027446809.1">
    <property type="nucleotide sequence ID" value="NZ_AULJ01000041.1"/>
</dbReference>
<dbReference type="InterPro" id="IPR036779">
    <property type="entry name" value="LysM_dom_sf"/>
</dbReference>
<evidence type="ECO:0000259" key="3">
    <source>
        <dbReference type="PROSITE" id="PS51782"/>
    </source>
</evidence>
<keyword evidence="2" id="KW-0812">Transmembrane</keyword>
<feature type="domain" description="LysM" evidence="3">
    <location>
        <begin position="172"/>
        <end position="218"/>
    </location>
</feature>
<evidence type="ECO:0000313" key="4">
    <source>
        <dbReference type="EMBL" id="KGX84670.1"/>
    </source>
</evidence>
<dbReference type="Pfam" id="PF01476">
    <property type="entry name" value="LysM"/>
    <property type="match status" value="1"/>
</dbReference>
<dbReference type="SUPFAM" id="SSF54106">
    <property type="entry name" value="LysM domain"/>
    <property type="match status" value="1"/>
</dbReference>
<feature type="compositionally biased region" description="Basic and acidic residues" evidence="1">
    <location>
        <begin position="133"/>
        <end position="162"/>
    </location>
</feature>
<feature type="compositionally biased region" description="Basic and acidic residues" evidence="1">
    <location>
        <begin position="21"/>
        <end position="35"/>
    </location>
</feature>
<dbReference type="STRING" id="1385511.GCA_000425225_03191"/>
<feature type="region of interest" description="Disordered" evidence="1">
    <location>
        <begin position="120"/>
        <end position="162"/>
    </location>
</feature>
<evidence type="ECO:0000256" key="2">
    <source>
        <dbReference type="SAM" id="Phobius"/>
    </source>
</evidence>
<feature type="region of interest" description="Disordered" evidence="1">
    <location>
        <begin position="1"/>
        <end position="35"/>
    </location>
</feature>
<accession>A0A0A5G0S6</accession>
<dbReference type="AlphaFoldDB" id="A0A0A5G0S6"/>
<organism evidence="4 5">
    <name type="scientific">Pontibacillus marinus BH030004 = DSM 16465</name>
    <dbReference type="NCBI Taxonomy" id="1385511"/>
    <lineage>
        <taxon>Bacteria</taxon>
        <taxon>Bacillati</taxon>
        <taxon>Bacillota</taxon>
        <taxon>Bacilli</taxon>
        <taxon>Bacillales</taxon>
        <taxon>Bacillaceae</taxon>
        <taxon>Pontibacillus</taxon>
    </lineage>
</organism>
<dbReference type="PROSITE" id="PS51782">
    <property type="entry name" value="LYSM"/>
    <property type="match status" value="1"/>
</dbReference>
<dbReference type="Gene3D" id="3.10.350.10">
    <property type="entry name" value="LysM domain"/>
    <property type="match status" value="1"/>
</dbReference>
<dbReference type="eggNOG" id="COG1388">
    <property type="taxonomic scope" value="Bacteria"/>
</dbReference>
<dbReference type="InterPro" id="IPR018392">
    <property type="entry name" value="LysM"/>
</dbReference>
<dbReference type="OrthoDB" id="2583609at2"/>
<dbReference type="CDD" id="cd00118">
    <property type="entry name" value="LysM"/>
    <property type="match status" value="1"/>
</dbReference>
<feature type="transmembrane region" description="Helical" evidence="2">
    <location>
        <begin position="71"/>
        <end position="92"/>
    </location>
</feature>